<comment type="similarity">
    <text evidence="2">Belongs to the GILT family.</text>
</comment>
<dbReference type="OrthoDB" id="346672at2759"/>
<dbReference type="VEuPathDB" id="ToxoDB:BESB_019250"/>
<gene>
    <name evidence="8" type="ORF">BESB_019250</name>
</gene>
<evidence type="ECO:0000256" key="3">
    <source>
        <dbReference type="ARBA" id="ARBA00022525"/>
    </source>
</evidence>
<evidence type="ECO:0000256" key="2">
    <source>
        <dbReference type="ARBA" id="ARBA00005679"/>
    </source>
</evidence>
<evidence type="ECO:0000256" key="1">
    <source>
        <dbReference type="ARBA" id="ARBA00004613"/>
    </source>
</evidence>
<dbReference type="GO" id="GO:0016671">
    <property type="term" value="F:oxidoreductase activity, acting on a sulfur group of donors, disulfide as acceptor"/>
    <property type="evidence" value="ECO:0007669"/>
    <property type="project" value="InterPro"/>
</dbReference>
<dbReference type="GeneID" id="40306986"/>
<dbReference type="Proteomes" id="UP000224006">
    <property type="component" value="Chromosome XI"/>
</dbReference>
<keyword evidence="9" id="KW-1185">Reference proteome</keyword>
<evidence type="ECO:0000256" key="6">
    <source>
        <dbReference type="SAM" id="MobiDB-lite"/>
    </source>
</evidence>
<dbReference type="EMBL" id="NWUJ01000012">
    <property type="protein sequence ID" value="PFH31984.1"/>
    <property type="molecule type" value="Genomic_DNA"/>
</dbReference>
<sequence>MDPFVRDGKTFLLFFLFFAGHGLLRSTAQDGGELKIEILYESQCPACYKWLREQLMPTVQQLGGDVLGEAKISFEILPFGNAKETTDEDGHHTFQCQHGPTECYLNAVEACGLQVIEPKNVEAWLPWVACVEDASAFPPKQQSSPVVSPPLESHLAADDTQELQQPAGLPPSSLAGVSEEAAPLESVAASSVSNPVSSAPAAAPILSSSVLNLSPLNRDRWDSLPPALQSFYTLVSLEPRRAAATRSLTVAGVPKKNLLENLTSVYEAQAGTVNADGEAGTHEAKGQTPLPPRVDASNASPSQLGEKYRADEALASTAAGTGKMEKRKHALGDGEVYEWLKCRVPTKDSLLDRALIFGCAETEIAANVMHEVAARTVAHDYVPWILVNGEHSAIMEKSLRCGLCRAVNLDTAPAKVKEWCKRGEYDCLRETAEAAGNVDAVDAGSANDSTEGARRESFADSLSARLRATRQREA</sequence>
<evidence type="ECO:0000256" key="7">
    <source>
        <dbReference type="SAM" id="SignalP"/>
    </source>
</evidence>
<protein>
    <recommendedName>
        <fullName evidence="10">Gamma interferon inducible lysosomal thiol reductase (GILT) protein</fullName>
    </recommendedName>
</protein>
<evidence type="ECO:0000313" key="9">
    <source>
        <dbReference type="Proteomes" id="UP000224006"/>
    </source>
</evidence>
<evidence type="ECO:0000256" key="4">
    <source>
        <dbReference type="ARBA" id="ARBA00022729"/>
    </source>
</evidence>
<dbReference type="KEGG" id="bbes:BESB_019250"/>
<dbReference type="InterPro" id="IPR004911">
    <property type="entry name" value="Interferon-induced_GILT"/>
</dbReference>
<evidence type="ECO:0008006" key="10">
    <source>
        <dbReference type="Google" id="ProtNLM"/>
    </source>
</evidence>
<feature type="region of interest" description="Disordered" evidence="6">
    <location>
        <begin position="439"/>
        <end position="460"/>
    </location>
</feature>
<proteinExistence type="inferred from homology"/>
<dbReference type="Pfam" id="PF03227">
    <property type="entry name" value="GILT"/>
    <property type="match status" value="1"/>
</dbReference>
<dbReference type="AlphaFoldDB" id="A0A2A9M433"/>
<organism evidence="8 9">
    <name type="scientific">Besnoitia besnoiti</name>
    <name type="common">Apicomplexan protozoan</name>
    <dbReference type="NCBI Taxonomy" id="94643"/>
    <lineage>
        <taxon>Eukaryota</taxon>
        <taxon>Sar</taxon>
        <taxon>Alveolata</taxon>
        <taxon>Apicomplexa</taxon>
        <taxon>Conoidasida</taxon>
        <taxon>Coccidia</taxon>
        <taxon>Eucoccidiorida</taxon>
        <taxon>Eimeriorina</taxon>
        <taxon>Sarcocystidae</taxon>
        <taxon>Besnoitia</taxon>
    </lineage>
</organism>
<feature type="region of interest" description="Disordered" evidence="6">
    <location>
        <begin position="276"/>
        <end position="308"/>
    </location>
</feature>
<keyword evidence="3" id="KW-0964">Secreted</keyword>
<evidence type="ECO:0000313" key="8">
    <source>
        <dbReference type="EMBL" id="PFH31984.1"/>
    </source>
</evidence>
<comment type="subcellular location">
    <subcellularLocation>
        <location evidence="1">Secreted</location>
    </subcellularLocation>
</comment>
<feature type="signal peptide" evidence="7">
    <location>
        <begin position="1"/>
        <end position="28"/>
    </location>
</feature>
<dbReference type="PANTHER" id="PTHR13234:SF8">
    <property type="entry name" value="GAMMA-INTERFERON-INDUCIBLE LYSOSOMAL THIOL REDUCTASE"/>
    <property type="match status" value="1"/>
</dbReference>
<dbReference type="PANTHER" id="PTHR13234">
    <property type="entry name" value="GAMMA-INTERFERON INDUCIBLE LYSOSOMAL THIOL REDUCTASE GILT"/>
    <property type="match status" value="1"/>
</dbReference>
<reference evidence="8 9" key="1">
    <citation type="submission" date="2017-09" db="EMBL/GenBank/DDBJ databases">
        <title>Genome sequencing of Besnoitia besnoiti strain Bb-Ger1.</title>
        <authorList>
            <person name="Schares G."/>
            <person name="Venepally P."/>
            <person name="Lorenzi H.A."/>
        </authorList>
    </citation>
    <scope>NUCLEOTIDE SEQUENCE [LARGE SCALE GENOMIC DNA]</scope>
    <source>
        <strain evidence="8 9">Bb-Ger1</strain>
    </source>
</reference>
<dbReference type="GO" id="GO:0005576">
    <property type="term" value="C:extracellular region"/>
    <property type="evidence" value="ECO:0007669"/>
    <property type="project" value="UniProtKB-SubCell"/>
</dbReference>
<name>A0A2A9M433_BESBE</name>
<keyword evidence="5" id="KW-0325">Glycoprotein</keyword>
<accession>A0A2A9M433</accession>
<keyword evidence="4 7" id="KW-0732">Signal</keyword>
<feature type="chain" id="PRO_5012202589" description="Gamma interferon inducible lysosomal thiol reductase (GILT) protein" evidence="7">
    <location>
        <begin position="29"/>
        <end position="474"/>
    </location>
</feature>
<comment type="caution">
    <text evidence="8">The sequence shown here is derived from an EMBL/GenBank/DDBJ whole genome shotgun (WGS) entry which is preliminary data.</text>
</comment>
<feature type="region of interest" description="Disordered" evidence="6">
    <location>
        <begin position="157"/>
        <end position="180"/>
    </location>
</feature>
<dbReference type="RefSeq" id="XP_029215993.1">
    <property type="nucleotide sequence ID" value="XM_029360634.1"/>
</dbReference>
<dbReference type="STRING" id="94643.A0A2A9M433"/>
<evidence type="ECO:0000256" key="5">
    <source>
        <dbReference type="ARBA" id="ARBA00023180"/>
    </source>
</evidence>